<dbReference type="GO" id="GO:0005737">
    <property type="term" value="C:cytoplasm"/>
    <property type="evidence" value="ECO:0007669"/>
    <property type="project" value="UniProtKB-SubCell"/>
</dbReference>
<evidence type="ECO:0000259" key="3">
    <source>
        <dbReference type="SMART" id="SM00359"/>
    </source>
</evidence>
<dbReference type="InterPro" id="IPR004521">
    <property type="entry name" value="Uncharacterised_CHP00451"/>
</dbReference>
<dbReference type="Gene3D" id="3.10.400.20">
    <property type="match status" value="1"/>
</dbReference>
<dbReference type="CDD" id="cd21154">
    <property type="entry name" value="PUA_MJ1432-like"/>
    <property type="match status" value="1"/>
</dbReference>
<dbReference type="PANTHER" id="PTHR22798">
    <property type="entry name" value="MCT-1 PROTEIN"/>
    <property type="match status" value="1"/>
</dbReference>
<dbReference type="InterPro" id="IPR022430">
    <property type="entry name" value="CHP03684"/>
</dbReference>
<dbReference type="InterPro" id="IPR002478">
    <property type="entry name" value="PUA"/>
</dbReference>
<name>A0A0F9QCS7_9ZZZZ</name>
<organism evidence="4">
    <name type="scientific">marine sediment metagenome</name>
    <dbReference type="NCBI Taxonomy" id="412755"/>
    <lineage>
        <taxon>unclassified sequences</taxon>
        <taxon>metagenomes</taxon>
        <taxon>ecological metagenomes</taxon>
    </lineage>
</organism>
<dbReference type="PROSITE" id="PS50890">
    <property type="entry name" value="PUA"/>
    <property type="match status" value="1"/>
</dbReference>
<protein>
    <recommendedName>
        <fullName evidence="3">PUA domain-containing protein</fullName>
    </recommendedName>
</protein>
<comment type="caution">
    <text evidence="4">The sequence shown here is derived from an EMBL/GenBank/DDBJ whole genome shotgun (WGS) entry which is preliminary data.</text>
</comment>
<dbReference type="SUPFAM" id="SSF88697">
    <property type="entry name" value="PUA domain-like"/>
    <property type="match status" value="1"/>
</dbReference>
<comment type="subcellular location">
    <subcellularLocation>
        <location evidence="1">Cytoplasm</location>
    </subcellularLocation>
</comment>
<dbReference type="GO" id="GO:0003723">
    <property type="term" value="F:RNA binding"/>
    <property type="evidence" value="ECO:0007669"/>
    <property type="project" value="InterPro"/>
</dbReference>
<keyword evidence="2" id="KW-0963">Cytoplasm</keyword>
<dbReference type="NCBIfam" id="TIGR03684">
    <property type="entry name" value="arCOG00985"/>
    <property type="match status" value="1"/>
</dbReference>
<evidence type="ECO:0000256" key="1">
    <source>
        <dbReference type="ARBA" id="ARBA00004496"/>
    </source>
</evidence>
<dbReference type="NCBIfam" id="TIGR00451">
    <property type="entry name" value="unchar_dom_2"/>
    <property type="match status" value="1"/>
</dbReference>
<dbReference type="InterPro" id="IPR015947">
    <property type="entry name" value="PUA-like_sf"/>
</dbReference>
<dbReference type="EMBL" id="LAZR01001625">
    <property type="protein sequence ID" value="KKN41780.1"/>
    <property type="molecule type" value="Genomic_DNA"/>
</dbReference>
<dbReference type="GO" id="GO:0001731">
    <property type="term" value="P:formation of translation preinitiation complex"/>
    <property type="evidence" value="ECO:0007669"/>
    <property type="project" value="TreeGrafter"/>
</dbReference>
<gene>
    <name evidence="4" type="ORF">LCGC14_0719880</name>
</gene>
<accession>A0A0F9QCS7</accession>
<dbReference type="AlphaFoldDB" id="A0A0F9QCS7"/>
<dbReference type="Pfam" id="PF17832">
    <property type="entry name" value="Pre-PUA"/>
    <property type="match status" value="1"/>
</dbReference>
<reference evidence="4" key="1">
    <citation type="journal article" date="2015" name="Nature">
        <title>Complex archaea that bridge the gap between prokaryotes and eukaryotes.</title>
        <authorList>
            <person name="Spang A."/>
            <person name="Saw J.H."/>
            <person name="Jorgensen S.L."/>
            <person name="Zaremba-Niedzwiedzka K."/>
            <person name="Martijn J."/>
            <person name="Lind A.E."/>
            <person name="van Eijk R."/>
            <person name="Schleper C."/>
            <person name="Guy L."/>
            <person name="Ettema T.J."/>
        </authorList>
    </citation>
    <scope>NUCLEOTIDE SEQUENCE</scope>
</reference>
<dbReference type="InterPro" id="IPR041366">
    <property type="entry name" value="Pre-PUA"/>
</dbReference>
<evidence type="ECO:0000256" key="2">
    <source>
        <dbReference type="ARBA" id="ARBA00022490"/>
    </source>
</evidence>
<dbReference type="PIRSF" id="PIRSF005067">
    <property type="entry name" value="Tma_RNA-bind_prd"/>
    <property type="match status" value="1"/>
</dbReference>
<dbReference type="PANTHER" id="PTHR22798:SF0">
    <property type="entry name" value="MALIGNANT T-CELL-AMPLIFIED SEQUENCE 1"/>
    <property type="match status" value="1"/>
</dbReference>
<dbReference type="InterPro" id="IPR016437">
    <property type="entry name" value="MCT-1/Tma20"/>
</dbReference>
<evidence type="ECO:0000313" key="4">
    <source>
        <dbReference type="EMBL" id="KKN41780.1"/>
    </source>
</evidence>
<proteinExistence type="predicted"/>
<sequence>MKIKQRHFIKKSELKPIKDNVLKQYDQKFADQIFPVKCKVEIIQTEAGDTLYVVNNTLKLWKSKDGYIPVLTLLLNNQVNLKTVIVDFGAVRFITNGADIMRPGITKIDPSIQKGNIIQIVEETKHRALAVGKAMFDALEMESKSSGKVIKNIHTIQDSIWEFEKSFT</sequence>
<dbReference type="Pfam" id="PF01472">
    <property type="entry name" value="PUA"/>
    <property type="match status" value="1"/>
</dbReference>
<dbReference type="SMART" id="SM00359">
    <property type="entry name" value="PUA"/>
    <property type="match status" value="1"/>
</dbReference>
<feature type="domain" description="PUA" evidence="3">
    <location>
        <begin position="82"/>
        <end position="157"/>
    </location>
</feature>